<name>A0A914B8L3_PATMI</name>
<organism evidence="1 2">
    <name type="scientific">Patiria miniata</name>
    <name type="common">Bat star</name>
    <name type="synonym">Asterina miniata</name>
    <dbReference type="NCBI Taxonomy" id="46514"/>
    <lineage>
        <taxon>Eukaryota</taxon>
        <taxon>Metazoa</taxon>
        <taxon>Echinodermata</taxon>
        <taxon>Eleutherozoa</taxon>
        <taxon>Asterozoa</taxon>
        <taxon>Asteroidea</taxon>
        <taxon>Valvatacea</taxon>
        <taxon>Valvatida</taxon>
        <taxon>Asterinidae</taxon>
        <taxon>Patiria</taxon>
    </lineage>
</organism>
<keyword evidence="2" id="KW-1185">Reference proteome</keyword>
<evidence type="ECO:0000313" key="2">
    <source>
        <dbReference type="Proteomes" id="UP000887568"/>
    </source>
</evidence>
<dbReference type="GeneID" id="119740912"/>
<proteinExistence type="predicted"/>
<dbReference type="Proteomes" id="UP000887568">
    <property type="component" value="Unplaced"/>
</dbReference>
<sequence length="206" mass="22377">MEQDAVTVNEQSNKTEKSLKTKEDNIRCAVANITEAVATIVSHSTNDEFRQKCFSLMKVPNSSGLVSSLPSQLHSIACRHMGVTLCAESQVQEFSKSSEKAMVTNSQPAASQCDLQHIPASQPTGADDASLDEDFSDFSQLDFIDGEGVTGNLESSQLFRDEAKSAGTATSGMESVKSFEVSQSKSMLEDEWLDEVLDSDPFFNES</sequence>
<dbReference type="RefSeq" id="XP_038072319.1">
    <property type="nucleotide sequence ID" value="XM_038216391.1"/>
</dbReference>
<dbReference type="OrthoDB" id="10036642at2759"/>
<dbReference type="EnsemblMetazoa" id="XM_038216391.1">
    <property type="protein sequence ID" value="XP_038072319.1"/>
    <property type="gene ID" value="LOC119740912"/>
</dbReference>
<dbReference type="AlphaFoldDB" id="A0A914B8L3"/>
<accession>A0A914B8L3</accession>
<reference evidence="1" key="1">
    <citation type="submission" date="2022-11" db="UniProtKB">
        <authorList>
            <consortium name="EnsemblMetazoa"/>
        </authorList>
    </citation>
    <scope>IDENTIFICATION</scope>
</reference>
<dbReference type="OMA" id="EFRQKCF"/>
<protein>
    <submittedName>
        <fullName evidence="1">Uncharacterized protein</fullName>
    </submittedName>
</protein>
<evidence type="ECO:0000313" key="1">
    <source>
        <dbReference type="EnsemblMetazoa" id="XP_038072319.1"/>
    </source>
</evidence>